<dbReference type="AlphaFoldDB" id="A0A2P8D4F4"/>
<sequence>MEAGKSGVIKNLSALNNQLGLRQQGSPYFCRTITSSLLHMTLNNRPQVLIRCLKQVTVLLIYVSLFVTQLSCIQYCAKESRTMTLSFQALQQHHPKAGKAKVAQVRMDHKTGGQKYMLSPNKRFQPGNGILINHHYPIPDAAIVYIEPARIGHPTAYLLFAVVLARTMRGPPATA</sequence>
<evidence type="ECO:0000313" key="1">
    <source>
        <dbReference type="EMBL" id="PSK92097.1"/>
    </source>
</evidence>
<gene>
    <name evidence="1" type="ORF">B0I18_104195</name>
</gene>
<dbReference type="Proteomes" id="UP000240572">
    <property type="component" value="Unassembled WGS sequence"/>
</dbReference>
<accession>A0A2P8D4F4</accession>
<keyword evidence="2" id="KW-1185">Reference proteome</keyword>
<reference evidence="1 2" key="1">
    <citation type="submission" date="2018-03" db="EMBL/GenBank/DDBJ databases">
        <title>Genomic Encyclopedia of Type Strains, Phase III (KMG-III): the genomes of soil and plant-associated and newly described type strains.</title>
        <authorList>
            <person name="Whitman W."/>
        </authorList>
    </citation>
    <scope>NUCLEOTIDE SEQUENCE [LARGE SCALE GENOMIC DNA]</scope>
    <source>
        <strain evidence="1 2">CGMCC 1.12700</strain>
    </source>
</reference>
<name>A0A2P8D4F4_9BACT</name>
<proteinExistence type="predicted"/>
<evidence type="ECO:0000313" key="2">
    <source>
        <dbReference type="Proteomes" id="UP000240572"/>
    </source>
</evidence>
<comment type="caution">
    <text evidence="1">The sequence shown here is derived from an EMBL/GenBank/DDBJ whole genome shotgun (WGS) entry which is preliminary data.</text>
</comment>
<organism evidence="1 2">
    <name type="scientific">Taibaiella chishuiensis</name>
    <dbReference type="NCBI Taxonomy" id="1434707"/>
    <lineage>
        <taxon>Bacteria</taxon>
        <taxon>Pseudomonadati</taxon>
        <taxon>Bacteroidota</taxon>
        <taxon>Chitinophagia</taxon>
        <taxon>Chitinophagales</taxon>
        <taxon>Chitinophagaceae</taxon>
        <taxon>Taibaiella</taxon>
    </lineage>
</organism>
<protein>
    <submittedName>
        <fullName evidence="1">Uncharacterized protein</fullName>
    </submittedName>
</protein>
<dbReference type="EMBL" id="PYGD01000004">
    <property type="protein sequence ID" value="PSK92097.1"/>
    <property type="molecule type" value="Genomic_DNA"/>
</dbReference>